<dbReference type="PROSITE" id="PS00107">
    <property type="entry name" value="PROTEIN_KINASE_ATP"/>
    <property type="match status" value="1"/>
</dbReference>
<dbReference type="OrthoDB" id="193931at2759"/>
<protein>
    <recommendedName>
        <fullName evidence="3">Serine/threonine-protein kinase 1</fullName>
        <ecNumber evidence="2">2.7.11.1</ecNumber>
    </recommendedName>
</protein>
<dbReference type="SUPFAM" id="SSF56112">
    <property type="entry name" value="Protein kinase-like (PK-like)"/>
    <property type="match status" value="1"/>
</dbReference>
<organism evidence="14">
    <name type="scientific">Cyprideis torosa</name>
    <dbReference type="NCBI Taxonomy" id="163714"/>
    <lineage>
        <taxon>Eukaryota</taxon>
        <taxon>Metazoa</taxon>
        <taxon>Ecdysozoa</taxon>
        <taxon>Arthropoda</taxon>
        <taxon>Crustacea</taxon>
        <taxon>Oligostraca</taxon>
        <taxon>Ostracoda</taxon>
        <taxon>Podocopa</taxon>
        <taxon>Podocopida</taxon>
        <taxon>Cytherocopina</taxon>
        <taxon>Cytheroidea</taxon>
        <taxon>Cytherideidae</taxon>
        <taxon>Cyprideis</taxon>
    </lineage>
</organism>
<evidence type="ECO:0000256" key="12">
    <source>
        <dbReference type="RuleBase" id="RU000304"/>
    </source>
</evidence>
<keyword evidence="9" id="KW-1035">Host cytoplasm</keyword>
<dbReference type="Pfam" id="PF00069">
    <property type="entry name" value="Pkinase"/>
    <property type="match status" value="1"/>
</dbReference>
<reference evidence="14" key="1">
    <citation type="submission" date="2020-11" db="EMBL/GenBank/DDBJ databases">
        <authorList>
            <person name="Tran Van P."/>
        </authorList>
    </citation>
    <scope>NUCLEOTIDE SEQUENCE</scope>
</reference>
<keyword evidence="6 12" id="KW-0547">Nucleotide-binding</keyword>
<keyword evidence="4 12" id="KW-0723">Serine/threonine-protein kinase</keyword>
<evidence type="ECO:0000256" key="1">
    <source>
        <dbReference type="ARBA" id="ARBA00004192"/>
    </source>
</evidence>
<dbReference type="PANTHER" id="PTHR22984">
    <property type="entry name" value="SERINE/THREONINE-PROTEIN KINASE PIM"/>
    <property type="match status" value="1"/>
</dbReference>
<dbReference type="Gene3D" id="3.30.200.20">
    <property type="entry name" value="Phosphorylase Kinase, domain 1"/>
    <property type="match status" value="1"/>
</dbReference>
<comment type="catalytic activity">
    <reaction evidence="11">
        <text>L-seryl-[protein] + ATP = O-phospho-L-seryl-[protein] + ADP + H(+)</text>
        <dbReference type="Rhea" id="RHEA:17989"/>
        <dbReference type="Rhea" id="RHEA-COMP:9863"/>
        <dbReference type="Rhea" id="RHEA-COMP:11604"/>
        <dbReference type="ChEBI" id="CHEBI:15378"/>
        <dbReference type="ChEBI" id="CHEBI:29999"/>
        <dbReference type="ChEBI" id="CHEBI:30616"/>
        <dbReference type="ChEBI" id="CHEBI:83421"/>
        <dbReference type="ChEBI" id="CHEBI:456216"/>
        <dbReference type="EC" id="2.7.11.1"/>
    </reaction>
</comment>
<gene>
    <name evidence="14" type="ORF">CTOB1V02_LOCUS5063</name>
</gene>
<comment type="catalytic activity">
    <reaction evidence="10">
        <text>L-threonyl-[protein] + ATP = O-phospho-L-threonyl-[protein] + ADP + H(+)</text>
        <dbReference type="Rhea" id="RHEA:46608"/>
        <dbReference type="Rhea" id="RHEA-COMP:11060"/>
        <dbReference type="Rhea" id="RHEA-COMP:11605"/>
        <dbReference type="ChEBI" id="CHEBI:15378"/>
        <dbReference type="ChEBI" id="CHEBI:30013"/>
        <dbReference type="ChEBI" id="CHEBI:30616"/>
        <dbReference type="ChEBI" id="CHEBI:61977"/>
        <dbReference type="ChEBI" id="CHEBI:456216"/>
        <dbReference type="EC" id="2.7.11.1"/>
    </reaction>
</comment>
<feature type="domain" description="Protein kinase" evidence="13">
    <location>
        <begin position="25"/>
        <end position="191"/>
    </location>
</feature>
<evidence type="ECO:0000313" key="14">
    <source>
        <dbReference type="EMBL" id="CAD7227154.1"/>
    </source>
</evidence>
<dbReference type="InterPro" id="IPR051138">
    <property type="entry name" value="PIM_Ser/Thr_kinase"/>
</dbReference>
<dbReference type="GO" id="GO:0005524">
    <property type="term" value="F:ATP binding"/>
    <property type="evidence" value="ECO:0007669"/>
    <property type="project" value="UniProtKB-UniRule"/>
</dbReference>
<dbReference type="AlphaFoldDB" id="A0A7R8W8Y7"/>
<accession>A0A7R8W8Y7</accession>
<evidence type="ECO:0000256" key="6">
    <source>
        <dbReference type="ARBA" id="ARBA00022741"/>
    </source>
</evidence>
<dbReference type="PROSITE" id="PS00108">
    <property type="entry name" value="PROTEIN_KINASE_ST"/>
    <property type="match status" value="1"/>
</dbReference>
<evidence type="ECO:0000256" key="7">
    <source>
        <dbReference type="ARBA" id="ARBA00022777"/>
    </source>
</evidence>
<evidence type="ECO:0000256" key="3">
    <source>
        <dbReference type="ARBA" id="ARBA00016885"/>
    </source>
</evidence>
<evidence type="ECO:0000259" key="13">
    <source>
        <dbReference type="PROSITE" id="PS50011"/>
    </source>
</evidence>
<dbReference type="GO" id="GO:0030430">
    <property type="term" value="C:host cell cytoplasm"/>
    <property type="evidence" value="ECO:0007669"/>
    <property type="project" value="UniProtKB-SubCell"/>
</dbReference>
<keyword evidence="7" id="KW-0418">Kinase</keyword>
<evidence type="ECO:0000256" key="8">
    <source>
        <dbReference type="ARBA" id="ARBA00022840"/>
    </source>
</evidence>
<proteinExistence type="inferred from homology"/>
<dbReference type="EMBL" id="OB661050">
    <property type="protein sequence ID" value="CAD7227154.1"/>
    <property type="molecule type" value="Genomic_DNA"/>
</dbReference>
<dbReference type="PROSITE" id="PS50011">
    <property type="entry name" value="PROTEIN_KINASE_DOM"/>
    <property type="match status" value="1"/>
</dbReference>
<dbReference type="SMART" id="SM00220">
    <property type="entry name" value="S_TKc"/>
    <property type="match status" value="1"/>
</dbReference>
<evidence type="ECO:0000256" key="2">
    <source>
        <dbReference type="ARBA" id="ARBA00012513"/>
    </source>
</evidence>
<name>A0A7R8W8Y7_9CRUS</name>
<keyword evidence="8 12" id="KW-0067">ATP-binding</keyword>
<dbReference type="InterPro" id="IPR000719">
    <property type="entry name" value="Prot_kinase_dom"/>
</dbReference>
<keyword evidence="5" id="KW-0808">Transferase</keyword>
<dbReference type="InterPro" id="IPR011009">
    <property type="entry name" value="Kinase-like_dom_sf"/>
</dbReference>
<dbReference type="InterPro" id="IPR008271">
    <property type="entry name" value="Ser/Thr_kinase_AS"/>
</dbReference>
<evidence type="ECO:0000256" key="10">
    <source>
        <dbReference type="ARBA" id="ARBA00047899"/>
    </source>
</evidence>
<dbReference type="EC" id="2.7.11.1" evidence="2"/>
<evidence type="ECO:0000256" key="11">
    <source>
        <dbReference type="ARBA" id="ARBA00048679"/>
    </source>
</evidence>
<dbReference type="PANTHER" id="PTHR22984:SF25">
    <property type="entry name" value="PROTEIN KINASE DOMAIN-CONTAINING PROTEIN"/>
    <property type="match status" value="1"/>
</dbReference>
<comment type="similarity">
    <text evidence="12">Belongs to the protein kinase superfamily.</text>
</comment>
<dbReference type="Gene3D" id="1.10.510.10">
    <property type="entry name" value="Transferase(Phosphotransferase) domain 1"/>
    <property type="match status" value="1"/>
</dbReference>
<evidence type="ECO:0000256" key="9">
    <source>
        <dbReference type="ARBA" id="ARBA00023200"/>
    </source>
</evidence>
<comment type="subcellular location">
    <subcellularLocation>
        <location evidence="1">Host cytoplasm</location>
    </subcellularLocation>
</comment>
<dbReference type="GO" id="GO:0004674">
    <property type="term" value="F:protein serine/threonine kinase activity"/>
    <property type="evidence" value="ECO:0007669"/>
    <property type="project" value="UniProtKB-KW"/>
</dbReference>
<dbReference type="GO" id="GO:0005737">
    <property type="term" value="C:cytoplasm"/>
    <property type="evidence" value="ECO:0007669"/>
    <property type="project" value="TreeGrafter"/>
</dbReference>
<sequence length="191" mass="21581">MTTAAAEVTVPPMPPPPFYLPRRRYRLGPQVGEGGFGTVYCGTRVSDGLPVAIKHVKRSRVIAWGELKGQRVPLELCLLRQVAGVPGVINLLDYYERPDCFILILERPNPHQDLFDFIRAFCHAADLLLLARNFFRQVVDTVIACHDRSVVHRDIKDENLIVDLNTMEIKLIDFGSGAYLTDRPYTDFDGE</sequence>
<evidence type="ECO:0000256" key="4">
    <source>
        <dbReference type="ARBA" id="ARBA00022527"/>
    </source>
</evidence>
<evidence type="ECO:0000256" key="5">
    <source>
        <dbReference type="ARBA" id="ARBA00022679"/>
    </source>
</evidence>
<dbReference type="InterPro" id="IPR017441">
    <property type="entry name" value="Protein_kinase_ATP_BS"/>
</dbReference>